<dbReference type="EMBL" id="VFOW01000001">
    <property type="protein sequence ID" value="TQL77347.1"/>
    <property type="molecule type" value="Genomic_DNA"/>
</dbReference>
<dbReference type="PANTHER" id="PTHR34109">
    <property type="entry name" value="BNAUNNG04460D PROTEIN-RELATED"/>
    <property type="match status" value="1"/>
</dbReference>
<dbReference type="InParanoid" id="A0A543AXP9"/>
<name>A0A543AXP9_9ACTN</name>
<dbReference type="SUPFAM" id="SSF54593">
    <property type="entry name" value="Glyoxalase/Bleomycin resistance protein/Dihydroxybiphenyl dioxygenase"/>
    <property type="match status" value="1"/>
</dbReference>
<organism evidence="2 3">
    <name type="scientific">Stackebrandtia endophytica</name>
    <dbReference type="NCBI Taxonomy" id="1496996"/>
    <lineage>
        <taxon>Bacteria</taxon>
        <taxon>Bacillati</taxon>
        <taxon>Actinomycetota</taxon>
        <taxon>Actinomycetes</taxon>
        <taxon>Glycomycetales</taxon>
        <taxon>Glycomycetaceae</taxon>
        <taxon>Stackebrandtia</taxon>
    </lineage>
</organism>
<dbReference type="AlphaFoldDB" id="A0A543AXP9"/>
<feature type="domain" description="VOC" evidence="1">
    <location>
        <begin position="7"/>
        <end position="126"/>
    </location>
</feature>
<dbReference type="PANTHER" id="PTHR34109:SF1">
    <property type="entry name" value="VOC DOMAIN-CONTAINING PROTEIN"/>
    <property type="match status" value="1"/>
</dbReference>
<evidence type="ECO:0000313" key="2">
    <source>
        <dbReference type="EMBL" id="TQL77347.1"/>
    </source>
</evidence>
<accession>A0A543AXP9</accession>
<dbReference type="Pfam" id="PF00903">
    <property type="entry name" value="Glyoxalase"/>
    <property type="match status" value="1"/>
</dbReference>
<dbReference type="Proteomes" id="UP000317043">
    <property type="component" value="Unassembled WGS sequence"/>
</dbReference>
<dbReference type="FunCoup" id="A0A543AXP9">
    <property type="interactions" value="13"/>
</dbReference>
<comment type="caution">
    <text evidence="2">The sequence shown here is derived from an EMBL/GenBank/DDBJ whole genome shotgun (WGS) entry which is preliminary data.</text>
</comment>
<keyword evidence="3" id="KW-1185">Reference proteome</keyword>
<dbReference type="OrthoDB" id="9795306at2"/>
<protein>
    <submittedName>
        <fullName evidence="2">PhnB protein</fullName>
    </submittedName>
</protein>
<dbReference type="InterPro" id="IPR004360">
    <property type="entry name" value="Glyas_Fos-R_dOase_dom"/>
</dbReference>
<reference evidence="2 3" key="1">
    <citation type="submission" date="2019-06" db="EMBL/GenBank/DDBJ databases">
        <title>Sequencing the genomes of 1000 actinobacteria strains.</title>
        <authorList>
            <person name="Klenk H.-P."/>
        </authorList>
    </citation>
    <scope>NUCLEOTIDE SEQUENCE [LARGE SCALE GENOMIC DNA]</scope>
    <source>
        <strain evidence="2 3">DSM 45928</strain>
    </source>
</reference>
<dbReference type="PROSITE" id="PS51819">
    <property type="entry name" value="VOC"/>
    <property type="match status" value="1"/>
</dbReference>
<dbReference type="InterPro" id="IPR029068">
    <property type="entry name" value="Glyas_Bleomycin-R_OHBP_Dase"/>
</dbReference>
<evidence type="ECO:0000313" key="3">
    <source>
        <dbReference type="Proteomes" id="UP000317043"/>
    </source>
</evidence>
<evidence type="ECO:0000259" key="1">
    <source>
        <dbReference type="PROSITE" id="PS51819"/>
    </source>
</evidence>
<gene>
    <name evidence="2" type="ORF">FB566_2906</name>
</gene>
<dbReference type="Gene3D" id="3.30.720.120">
    <property type="match status" value="1"/>
</dbReference>
<dbReference type="InterPro" id="IPR037523">
    <property type="entry name" value="VOC_core"/>
</dbReference>
<sequence length="147" mass="15572">MSTFTVTKLQTRLPVADADAAIEFYRAALGATLTQRINTPDGKVIHAELDLGAAGTISVKEADGADPVPSGPGPLISIYVDDADAAAESFLAAGGTVIYPVSDWAYGERAGRLSDPFGVQWGIAQITEDLSNEEIQRRTDEMFREAG</sequence>
<dbReference type="Gene3D" id="3.30.720.110">
    <property type="match status" value="1"/>
</dbReference>
<proteinExistence type="predicted"/>
<dbReference type="RefSeq" id="WP_142040095.1">
    <property type="nucleotide sequence ID" value="NZ_JBHTGS010000001.1"/>
</dbReference>